<dbReference type="PROSITE" id="PS50994">
    <property type="entry name" value="INTEGRASE"/>
    <property type="match status" value="1"/>
</dbReference>
<name>A0A6V7Y336_MELEN</name>
<evidence type="ECO:0000313" key="3">
    <source>
        <dbReference type="Proteomes" id="UP000580250"/>
    </source>
</evidence>
<dbReference type="InterPro" id="IPR041588">
    <property type="entry name" value="Integrase_H2C2"/>
</dbReference>
<organism evidence="2 3">
    <name type="scientific">Meloidogyne enterolobii</name>
    <name type="common">Root-knot nematode worm</name>
    <name type="synonym">Meloidogyne mayaguensis</name>
    <dbReference type="NCBI Taxonomy" id="390850"/>
    <lineage>
        <taxon>Eukaryota</taxon>
        <taxon>Metazoa</taxon>
        <taxon>Ecdysozoa</taxon>
        <taxon>Nematoda</taxon>
        <taxon>Chromadorea</taxon>
        <taxon>Rhabditida</taxon>
        <taxon>Tylenchina</taxon>
        <taxon>Tylenchomorpha</taxon>
        <taxon>Tylenchoidea</taxon>
        <taxon>Meloidogynidae</taxon>
        <taxon>Meloidogyninae</taxon>
        <taxon>Meloidogyne</taxon>
    </lineage>
</organism>
<evidence type="ECO:0000313" key="2">
    <source>
        <dbReference type="EMBL" id="CAD2205974.1"/>
    </source>
</evidence>
<dbReference type="InterPro" id="IPR001584">
    <property type="entry name" value="Integrase_cat-core"/>
</dbReference>
<dbReference type="AlphaFoldDB" id="A0A6V7Y336"/>
<sequence>MEHSEMSETAKWPIFVPKHSKMAELILEDSHLETFHGGTNTMTAWVRQKFWIPQIRQVANRIKRKCNKCKIFKVKQFKVPAPPPLPSSRVVKTSPWANIGVDYTGPFTVYENGEEKKRYICLFNCLTTRAVHMEVATDASAAAFLKAFRRFCALCRIPKLIISDNGTNFTASAKVLGDIWKRIALDDSIQAHTATKEISWHFITERAPWRNGFTEIFNKSIKKALRTTFGRIRLSQEEFATILYELSAILNERPLTYISNEIGEEILTLRG</sequence>
<protein>
    <recommendedName>
        <fullName evidence="1">Integrase catalytic domain-containing protein</fullName>
    </recommendedName>
</protein>
<dbReference type="GO" id="GO:0003676">
    <property type="term" value="F:nucleic acid binding"/>
    <property type="evidence" value="ECO:0007669"/>
    <property type="project" value="InterPro"/>
</dbReference>
<comment type="caution">
    <text evidence="2">The sequence shown here is derived from an EMBL/GenBank/DDBJ whole genome shotgun (WGS) entry which is preliminary data.</text>
</comment>
<feature type="domain" description="Integrase catalytic" evidence="1">
    <location>
        <begin position="91"/>
        <end position="271"/>
    </location>
</feature>
<reference evidence="2 3" key="1">
    <citation type="submission" date="2020-08" db="EMBL/GenBank/DDBJ databases">
        <authorList>
            <person name="Koutsovoulos G."/>
            <person name="Danchin GJ E."/>
        </authorList>
    </citation>
    <scope>NUCLEOTIDE SEQUENCE [LARGE SCALE GENOMIC DNA]</scope>
</reference>
<dbReference type="SUPFAM" id="SSF53098">
    <property type="entry name" value="Ribonuclease H-like"/>
    <property type="match status" value="1"/>
</dbReference>
<dbReference type="Gene3D" id="3.30.420.10">
    <property type="entry name" value="Ribonuclease H-like superfamily/Ribonuclease H"/>
    <property type="match status" value="1"/>
</dbReference>
<dbReference type="InterPro" id="IPR012337">
    <property type="entry name" value="RNaseH-like_sf"/>
</dbReference>
<gene>
    <name evidence="2" type="ORF">MENT_LOCUS59824</name>
</gene>
<dbReference type="GO" id="GO:0015074">
    <property type="term" value="P:DNA integration"/>
    <property type="evidence" value="ECO:0007669"/>
    <property type="project" value="InterPro"/>
</dbReference>
<dbReference type="InterPro" id="IPR036397">
    <property type="entry name" value="RNaseH_sf"/>
</dbReference>
<evidence type="ECO:0000259" key="1">
    <source>
        <dbReference type="PROSITE" id="PS50994"/>
    </source>
</evidence>
<dbReference type="PANTHER" id="PTHR47331">
    <property type="entry name" value="PHD-TYPE DOMAIN-CONTAINING PROTEIN"/>
    <property type="match status" value="1"/>
</dbReference>
<dbReference type="EMBL" id="CAJEWN010002968">
    <property type="protein sequence ID" value="CAD2205974.1"/>
    <property type="molecule type" value="Genomic_DNA"/>
</dbReference>
<dbReference type="Proteomes" id="UP000580250">
    <property type="component" value="Unassembled WGS sequence"/>
</dbReference>
<dbReference type="Gene3D" id="1.10.340.70">
    <property type="match status" value="1"/>
</dbReference>
<dbReference type="OrthoDB" id="8019190at2759"/>
<accession>A0A6V7Y336</accession>
<dbReference type="Pfam" id="PF17921">
    <property type="entry name" value="Integrase_H2C2"/>
    <property type="match status" value="1"/>
</dbReference>
<proteinExistence type="predicted"/>